<dbReference type="KEGG" id="vg:77924213"/>
<dbReference type="Proteomes" id="UP000400849">
    <property type="component" value="Segment"/>
</dbReference>
<dbReference type="GeneID" id="77924213"/>
<organism evidence="1 2">
    <name type="scientific">Gordonia phage Sixama</name>
    <dbReference type="NCBI Taxonomy" id="2653271"/>
    <lineage>
        <taxon>Viruses</taxon>
        <taxon>Duplodnaviria</taxon>
        <taxon>Heunggongvirae</taxon>
        <taxon>Uroviricota</taxon>
        <taxon>Caudoviricetes</taxon>
        <taxon>Sixamavirus</taxon>
        <taxon>Sixamavirus sixama</taxon>
    </lineage>
</organism>
<dbReference type="EMBL" id="MN484601">
    <property type="protein sequence ID" value="QGF20224.1"/>
    <property type="molecule type" value="Genomic_DNA"/>
</dbReference>
<accession>A0A5Q2F564</accession>
<sequence>MFNLFSWLSQNQKRSLYNSASESSRILNGLAMGIAEVAIVNAHNDNAAFVRCLLCPPEDVFIRDPSDLDAQKQIADHIAKNHQTALAQIIHDRVFGKED</sequence>
<gene>
    <name evidence="1" type="primary">45</name>
    <name evidence="1" type="ORF">SEA_SIXAMA_45</name>
</gene>
<dbReference type="RefSeq" id="YP_010648754.1">
    <property type="nucleotide sequence ID" value="NC_070762.1"/>
</dbReference>
<proteinExistence type="predicted"/>
<name>A0A5Q2F564_9CAUD</name>
<reference evidence="1 2" key="1">
    <citation type="submission" date="2019-09" db="EMBL/GenBank/DDBJ databases">
        <authorList>
            <person name="Christie C.A."/>
            <person name="Diallo A.S."/>
            <person name="Dixon Z."/>
            <person name="McIntosh P.M."/>
            <person name="Murthy K.H."/>
            <person name="Rosen M.G."/>
            <person name="Simpson L.M."/>
            <person name="Koustas K."/>
            <person name="Fogarty M.P."/>
            <person name="Molloy S.D."/>
            <person name="Garlena R.A."/>
            <person name="Russell D.A."/>
            <person name="Pope W.H."/>
            <person name="Jacobs-Sera D."/>
            <person name="Hatfull G.F."/>
        </authorList>
    </citation>
    <scope>NUCLEOTIDE SEQUENCE [LARGE SCALE GENOMIC DNA]</scope>
</reference>
<keyword evidence="2" id="KW-1185">Reference proteome</keyword>
<evidence type="ECO:0000313" key="1">
    <source>
        <dbReference type="EMBL" id="QGF20224.1"/>
    </source>
</evidence>
<protein>
    <submittedName>
        <fullName evidence="1">Uncharacterized protein</fullName>
    </submittedName>
</protein>
<evidence type="ECO:0000313" key="2">
    <source>
        <dbReference type="Proteomes" id="UP000400849"/>
    </source>
</evidence>